<evidence type="ECO:0000259" key="1">
    <source>
        <dbReference type="Pfam" id="PF20441"/>
    </source>
</evidence>
<evidence type="ECO:0000313" key="3">
    <source>
        <dbReference type="Proteomes" id="UP000289372"/>
    </source>
</evidence>
<protein>
    <submittedName>
        <fullName evidence="2">Terminase large subunit</fullName>
    </submittedName>
</protein>
<evidence type="ECO:0000313" key="2">
    <source>
        <dbReference type="EMBL" id="RXD51368.1"/>
    </source>
</evidence>
<dbReference type="PANTHER" id="PTHR41287">
    <property type="match status" value="1"/>
</dbReference>
<dbReference type="AlphaFoldDB" id="A0AAQ0YMK3"/>
<dbReference type="Pfam" id="PF20441">
    <property type="entry name" value="TerL_nuclease"/>
    <property type="match status" value="1"/>
</dbReference>
<organism evidence="2 3">
    <name type="scientific">Xanthomonas perforans</name>
    <dbReference type="NCBI Taxonomy" id="442694"/>
    <lineage>
        <taxon>Bacteria</taxon>
        <taxon>Pseudomonadati</taxon>
        <taxon>Pseudomonadota</taxon>
        <taxon>Gammaproteobacteria</taxon>
        <taxon>Lysobacterales</taxon>
        <taxon>Lysobacteraceae</taxon>
        <taxon>Xanthomonas</taxon>
    </lineage>
</organism>
<feature type="domain" description="Terminase large subunit-like endonuclease" evidence="1">
    <location>
        <begin position="13"/>
        <end position="162"/>
    </location>
</feature>
<reference evidence="2 3" key="1">
    <citation type="submission" date="2018-02" db="EMBL/GenBank/DDBJ databases">
        <title>Characterization of Xanthomonas diversity in transplant houses and field plants.</title>
        <authorList>
            <person name="Abrahamian P."/>
            <person name="Timilsina S."/>
            <person name="Minsavage G.V."/>
            <person name="Goss E.M."/>
            <person name="Jones J.B."/>
            <person name="Vallad G.E."/>
        </authorList>
    </citation>
    <scope>NUCLEOTIDE SEQUENCE [LARGE SCALE GENOMIC DNA]</scope>
    <source>
        <strain evidence="2 3">GEV2132</strain>
    </source>
</reference>
<dbReference type="InterPro" id="IPR005021">
    <property type="entry name" value="Terminase_largesu-like"/>
</dbReference>
<comment type="caution">
    <text evidence="2">The sequence shown here is derived from an EMBL/GenBank/DDBJ whole genome shotgun (WGS) entry which is preliminary data.</text>
</comment>
<proteinExistence type="predicted"/>
<dbReference type="RefSeq" id="WP_234839370.1">
    <property type="nucleotide sequence ID" value="NZ_PUUL01000103.1"/>
</dbReference>
<dbReference type="InterPro" id="IPR046462">
    <property type="entry name" value="TerL_nuclease"/>
</dbReference>
<dbReference type="EMBL" id="PUUL01000103">
    <property type="protein sequence ID" value="RXD51368.1"/>
    <property type="molecule type" value="Genomic_DNA"/>
</dbReference>
<dbReference type="Proteomes" id="UP000289372">
    <property type="component" value="Unassembled WGS sequence"/>
</dbReference>
<feature type="non-terminal residue" evidence="2">
    <location>
        <position position="1"/>
    </location>
</feature>
<gene>
    <name evidence="2" type="ORF">DB769_16825</name>
</gene>
<sequence length="182" mass="20143">ITWGRRWVPAAAVAQRTERGTVPYAGWVAAGLMEQTEGEVTDYAAIERAVLEVVERFNVQSIAFDRWNATEMVSRLVAAEVPLVEFVQGTKSYHPAMQELERAYIGGKLVHDGDPVLTWCASNLVARTDQNLNMAPDKKRSAEKIDDMTALLMAVGLAFASEGNEEVDFNNWLSSPVRTGTR</sequence>
<dbReference type="GO" id="GO:0004519">
    <property type="term" value="F:endonuclease activity"/>
    <property type="evidence" value="ECO:0007669"/>
    <property type="project" value="InterPro"/>
</dbReference>
<dbReference type="PANTHER" id="PTHR41287:SF1">
    <property type="entry name" value="PROTEIN YMFN"/>
    <property type="match status" value="1"/>
</dbReference>
<name>A0AAQ0YMK3_XANPE</name>
<accession>A0AAQ0YMK3</accession>